<dbReference type="RefSeq" id="WP_090253270.1">
    <property type="nucleotide sequence ID" value="NZ_FPAS01000007.1"/>
</dbReference>
<dbReference type="OrthoDB" id="9805017at2"/>
<dbReference type="NCBIfam" id="TIGR01451">
    <property type="entry name" value="B_ant_repeat"/>
    <property type="match status" value="1"/>
</dbReference>
<protein>
    <submittedName>
        <fullName evidence="5">Conserved repeat domain-containing protein/delta-60 repeat domain-containing protein/Por secretion system C-terminal sorting domain-containing protein</fullName>
    </submittedName>
</protein>
<evidence type="ECO:0000256" key="1">
    <source>
        <dbReference type="ARBA" id="ARBA00022729"/>
    </source>
</evidence>
<gene>
    <name evidence="5" type="ORF">SAMN05216474_3116</name>
</gene>
<keyword evidence="1 2" id="KW-0732">Signal</keyword>
<evidence type="ECO:0000259" key="3">
    <source>
        <dbReference type="Pfam" id="PF18962"/>
    </source>
</evidence>
<dbReference type="Pfam" id="PF24595">
    <property type="entry name" value="DUF7619"/>
    <property type="match status" value="1"/>
</dbReference>
<dbReference type="NCBIfam" id="TIGR02608">
    <property type="entry name" value="delta_60_rpt"/>
    <property type="match status" value="4"/>
</dbReference>
<feature type="signal peptide" evidence="2">
    <location>
        <begin position="1"/>
        <end position="21"/>
    </location>
</feature>
<dbReference type="NCBIfam" id="TIGR04183">
    <property type="entry name" value="Por_Secre_tail"/>
    <property type="match status" value="1"/>
</dbReference>
<dbReference type="SUPFAM" id="SSF50952">
    <property type="entry name" value="Soluble quinoprotein glucose dehydrogenase"/>
    <property type="match status" value="1"/>
</dbReference>
<dbReference type="Proteomes" id="UP000236454">
    <property type="component" value="Unassembled WGS sequence"/>
</dbReference>
<dbReference type="InterPro" id="IPR013431">
    <property type="entry name" value="Delta_60_rpt"/>
</dbReference>
<feature type="chain" id="PRO_5014705793" evidence="2">
    <location>
        <begin position="22"/>
        <end position="1347"/>
    </location>
</feature>
<evidence type="ECO:0000259" key="4">
    <source>
        <dbReference type="Pfam" id="PF24595"/>
    </source>
</evidence>
<name>A0A1I7BV15_9FLAO</name>
<dbReference type="Pfam" id="PF17164">
    <property type="entry name" value="DUF5122"/>
    <property type="match status" value="5"/>
</dbReference>
<evidence type="ECO:0000313" key="5">
    <source>
        <dbReference type="EMBL" id="SFT91035.1"/>
    </source>
</evidence>
<accession>A0A1I7BV15</accession>
<proteinExistence type="predicted"/>
<dbReference type="Gene3D" id="2.80.10.50">
    <property type="match status" value="5"/>
</dbReference>
<dbReference type="InterPro" id="IPR011041">
    <property type="entry name" value="Quinoprot_gluc/sorb_DH_b-prop"/>
</dbReference>
<dbReference type="EMBL" id="FPAS01000007">
    <property type="protein sequence ID" value="SFT91035.1"/>
    <property type="molecule type" value="Genomic_DNA"/>
</dbReference>
<evidence type="ECO:0000313" key="6">
    <source>
        <dbReference type="Proteomes" id="UP000236454"/>
    </source>
</evidence>
<sequence>MKHLILILSILFFVQSNFLHCQTTGLVDTTYNTYNIDVEFSGFDDLVKSVIPLPNGKYLVAGFFQEVDGDSLNRIARLNNDGTVDASFNVAGAGFDNYVYGMKQLINGNYAVWGGFSTYNNQVAEKVAIINSNGNLIYGFNNLDTVFTYVEALDEFSNGDLAIAGFYSNPIPNFHSKMFRYSQQGVRDTSFDSGIITDQGIREILINYNDDVFISGRFNAVNGQQQYCIAKFDSIGVLDSTFNLDFQPSSYLSISNMIVPDMYLLMDSSILISTSNISSIGGTACSNILKLRNDGSLDITFIDGANSLVNHGMVESASGTLYIGGRKFDSNGVEDSSYLRGTGTGIFDYAGKLVSFGSDILRRNIGGELDATFRQNKGVFGRVNVVEPLPDGRYYLGGTFTSVDKNELFGVARMMQDGTVDPTFDFNPGLTRTFESSIFPTYVLNDIDVQSDGKLLLAGEFDMVHKSFHEGVVRLNQDGSLDTTFKMYPTYIGELLEVSALDNGKVLVFGEAGFSGVGNGLGYSSLIRLNSDGSLDSSFQFDYTVLNSIGQINDVAFLPSGKIALLVSYTWYYAQPSDPEIFIVNSDGSIDQNYNNSTDLVGTQNKISYDSQGNLIIALSHLSGPPNTYGGVEIPNLIKISPSGALLTQFAPAIDSLYDVKDFLVLPNDQIVLVYGDSLIRLNTDGSRDYSFLGVAGRFKGFNVGHLEFVAATGDIIAGAYGNVSSSNNYTPGIFRFETDYSTDCSNRDLVVEHFSDITCSNAGALEIKALNYQGDIMCSWDNGPYVLNDTLFTTTVPGPHYLSVYDTAGCSVNLAYIFSGSPNQYAVDDRLNLSPGSFRPGFPSSIDIVYQNDGCLPSTGEVRLVLDSLLSYSSAWIAPDQINGDTLIWNYTSINNDSLSYANRVFVGVSLQAQIGDFVYLTASMNGAPDVDSTNNSQIMIGPVINGYDPNDKSVYPIGECTPHFVEEGQKFTYTIRFQNTGNAEAVNIHIDDTLSPFLDPNSVRVIASSHDMYTELLGSNLLRFKFDSIMLIDSLSSPEGSKGYVIFEVDHIAQVFDETYIDNQVGIYFDFNPAVITNTVYNTIKTQGYLQAPQQMSLQDCDSVYWEGDYYNQAGVYEKTYSNIYGCDSTLVLDLNLSHSIELKDTVAACNEFYWPETGQVYGSSGEYQAIYSAINGCDSILTLNLDITEVDYNIGVASDGSLFPIDSLLGSTYQWFNCDSNYMVLPNETNATYLPAIEGMYSVQIVNGACSDTSSCFLVDYLSTQNFDLNTIEVYPNPVHDDIKVRSKEPITSLRVINNLGQQMGSAQPNSREYIWDVTNFTPGVYLLQITSATEVKTVRVIKN</sequence>
<keyword evidence="6" id="KW-1185">Reference proteome</keyword>
<dbReference type="InterPro" id="IPR047589">
    <property type="entry name" value="DUF11_rpt"/>
</dbReference>
<organism evidence="5 6">
    <name type="scientific">Lishizhenia tianjinensis</name>
    <dbReference type="NCBI Taxonomy" id="477690"/>
    <lineage>
        <taxon>Bacteria</taxon>
        <taxon>Pseudomonadati</taxon>
        <taxon>Bacteroidota</taxon>
        <taxon>Flavobacteriia</taxon>
        <taxon>Flavobacteriales</taxon>
        <taxon>Crocinitomicaceae</taxon>
        <taxon>Lishizhenia</taxon>
    </lineage>
</organism>
<reference evidence="5 6" key="1">
    <citation type="submission" date="2016-10" db="EMBL/GenBank/DDBJ databases">
        <authorList>
            <person name="de Groot N.N."/>
        </authorList>
    </citation>
    <scope>NUCLEOTIDE SEQUENCE [LARGE SCALE GENOMIC DNA]</scope>
    <source>
        <strain evidence="5 6">CGMCC 1.7005</strain>
    </source>
</reference>
<feature type="domain" description="DUF7619" evidence="4">
    <location>
        <begin position="950"/>
        <end position="1085"/>
    </location>
</feature>
<feature type="domain" description="Secretion system C-terminal sorting" evidence="3">
    <location>
        <begin position="1277"/>
        <end position="1343"/>
    </location>
</feature>
<dbReference type="STRING" id="477690.SAMN05216474_3116"/>
<evidence type="ECO:0000256" key="2">
    <source>
        <dbReference type="SAM" id="SignalP"/>
    </source>
</evidence>
<dbReference type="InterPro" id="IPR026444">
    <property type="entry name" value="Secre_tail"/>
</dbReference>
<dbReference type="InterPro" id="IPR055353">
    <property type="entry name" value="DUF7619"/>
</dbReference>
<dbReference type="Pfam" id="PF18962">
    <property type="entry name" value="Por_Secre_tail"/>
    <property type="match status" value="1"/>
</dbReference>